<dbReference type="AlphaFoldDB" id="A0A7G9RUE9"/>
<keyword evidence="5 9" id="KW-0812">Transmembrane</keyword>
<dbReference type="InterPro" id="IPR040423">
    <property type="entry name" value="PEA_transferase"/>
</dbReference>
<feature type="transmembrane region" description="Helical" evidence="9">
    <location>
        <begin position="46"/>
        <end position="63"/>
    </location>
</feature>
<keyword evidence="3" id="KW-0997">Cell inner membrane</keyword>
<dbReference type="GO" id="GO:0009244">
    <property type="term" value="P:lipopolysaccharide core region biosynthetic process"/>
    <property type="evidence" value="ECO:0007669"/>
    <property type="project" value="TreeGrafter"/>
</dbReference>
<dbReference type="InterPro" id="IPR000917">
    <property type="entry name" value="Sulfatase_N"/>
</dbReference>
<keyword evidence="13" id="KW-1185">Reference proteome</keyword>
<dbReference type="CDD" id="cd16017">
    <property type="entry name" value="LptA"/>
    <property type="match status" value="1"/>
</dbReference>
<comment type="subcellular location">
    <subcellularLocation>
        <location evidence="1">Cell inner membrane</location>
        <topology evidence="1">Multi-pass membrane protein</topology>
    </subcellularLocation>
</comment>
<dbReference type="InterPro" id="IPR017850">
    <property type="entry name" value="Alkaline_phosphatase_core_sf"/>
</dbReference>
<dbReference type="InterPro" id="IPR058130">
    <property type="entry name" value="PEA_transf_C"/>
</dbReference>
<evidence type="ECO:0000256" key="4">
    <source>
        <dbReference type="ARBA" id="ARBA00022679"/>
    </source>
</evidence>
<feature type="transmembrane region" description="Helical" evidence="9">
    <location>
        <begin position="106"/>
        <end position="128"/>
    </location>
</feature>
<evidence type="ECO:0000256" key="3">
    <source>
        <dbReference type="ARBA" id="ARBA00022519"/>
    </source>
</evidence>
<dbReference type="PANTHER" id="PTHR30443:SF0">
    <property type="entry name" value="PHOSPHOETHANOLAMINE TRANSFERASE EPTA"/>
    <property type="match status" value="1"/>
</dbReference>
<gene>
    <name evidence="12" type="ORF">H9K76_10825</name>
</gene>
<evidence type="ECO:0000256" key="5">
    <source>
        <dbReference type="ARBA" id="ARBA00022692"/>
    </source>
</evidence>
<evidence type="ECO:0000256" key="6">
    <source>
        <dbReference type="ARBA" id="ARBA00022989"/>
    </source>
</evidence>
<dbReference type="NCBIfam" id="NF028537">
    <property type="entry name" value="P_eth_NH2_trans"/>
    <property type="match status" value="1"/>
</dbReference>
<evidence type="ECO:0000313" key="12">
    <source>
        <dbReference type="EMBL" id="QNN59224.1"/>
    </source>
</evidence>
<evidence type="ECO:0000256" key="9">
    <source>
        <dbReference type="SAM" id="Phobius"/>
    </source>
</evidence>
<dbReference type="Pfam" id="PF08019">
    <property type="entry name" value="EptA_B_N"/>
    <property type="match status" value="1"/>
</dbReference>
<feature type="transmembrane region" description="Helical" evidence="9">
    <location>
        <begin position="181"/>
        <end position="200"/>
    </location>
</feature>
<reference evidence="12 13" key="1">
    <citation type="submission" date="2020-08" db="EMBL/GenBank/DDBJ databases">
        <title>Genome sequence of Diaphorobacter ruginosibacter DSM 27467T.</title>
        <authorList>
            <person name="Hyun D.-W."/>
            <person name="Bae J.-W."/>
        </authorList>
    </citation>
    <scope>NUCLEOTIDE SEQUENCE [LARGE SCALE GENOMIC DNA]</scope>
    <source>
        <strain evidence="12 13">DSM 27467</strain>
    </source>
</reference>
<dbReference type="Gene3D" id="3.40.720.10">
    <property type="entry name" value="Alkaline Phosphatase, subunit A"/>
    <property type="match status" value="1"/>
</dbReference>
<evidence type="ECO:0000313" key="13">
    <source>
        <dbReference type="Proteomes" id="UP000515811"/>
    </source>
</evidence>
<evidence type="ECO:0000259" key="11">
    <source>
        <dbReference type="Pfam" id="PF08019"/>
    </source>
</evidence>
<keyword evidence="2" id="KW-1003">Cell membrane</keyword>
<dbReference type="GO" id="GO:0016776">
    <property type="term" value="F:phosphotransferase activity, phosphate group as acceptor"/>
    <property type="evidence" value="ECO:0007669"/>
    <property type="project" value="TreeGrafter"/>
</dbReference>
<dbReference type="RefSeq" id="WP_187600237.1">
    <property type="nucleotide sequence ID" value="NZ_CP060714.1"/>
</dbReference>
<feature type="transmembrane region" description="Helical" evidence="9">
    <location>
        <begin position="75"/>
        <end position="99"/>
    </location>
</feature>
<name>A0A7G9RUE9_9BURK</name>
<evidence type="ECO:0000256" key="7">
    <source>
        <dbReference type="ARBA" id="ARBA00023136"/>
    </source>
</evidence>
<dbReference type="PANTHER" id="PTHR30443">
    <property type="entry name" value="INNER MEMBRANE PROTEIN"/>
    <property type="match status" value="1"/>
</dbReference>
<dbReference type="Proteomes" id="UP000515811">
    <property type="component" value="Chromosome"/>
</dbReference>
<evidence type="ECO:0000256" key="2">
    <source>
        <dbReference type="ARBA" id="ARBA00022475"/>
    </source>
</evidence>
<feature type="region of interest" description="Disordered" evidence="8">
    <location>
        <begin position="1"/>
        <end position="23"/>
    </location>
</feature>
<dbReference type="Pfam" id="PF00884">
    <property type="entry name" value="Sulfatase"/>
    <property type="match status" value="1"/>
</dbReference>
<protein>
    <submittedName>
        <fullName evidence="12">Phosphoethanolamine--lipid A transferase</fullName>
    </submittedName>
</protein>
<accession>A0A7G9RUE9</accession>
<feature type="domain" description="Phosphoethanolamine transferase N-terminal" evidence="11">
    <location>
        <begin position="89"/>
        <end position="231"/>
    </location>
</feature>
<feature type="transmembrane region" description="Helical" evidence="9">
    <location>
        <begin position="148"/>
        <end position="169"/>
    </location>
</feature>
<evidence type="ECO:0000256" key="1">
    <source>
        <dbReference type="ARBA" id="ARBA00004429"/>
    </source>
</evidence>
<dbReference type="InterPro" id="IPR012549">
    <property type="entry name" value="EptA-like_N"/>
</dbReference>
<dbReference type="SUPFAM" id="SSF53649">
    <property type="entry name" value="Alkaline phosphatase-like"/>
    <property type="match status" value="1"/>
</dbReference>
<evidence type="ECO:0000256" key="8">
    <source>
        <dbReference type="SAM" id="MobiDB-lite"/>
    </source>
</evidence>
<keyword evidence="4 12" id="KW-0808">Transferase</keyword>
<proteinExistence type="predicted"/>
<keyword evidence="6 9" id="KW-1133">Transmembrane helix</keyword>
<sequence length="588" mass="64098">MNTRSIDIPLPSPTAGSSATQRHVPLPGPIKRIDEYLSRSMSAQKIVVLLSLYFIIATNWPLWFQLARIGGAPSLYMRSAVVLGVLIACGTTALLAATAWTRGMRFVWLAVALTAALSQYYMLTYSVVMDPGMAGNVMQTDAHEVADLLGWHMLFGVGIVMVLPVWWLLRVRIPAMKPLRQIVRNLLLMVVSLAVAAALVAAMSRDLAPLMRNNPQLRYMLNPIASLYSAGVSVIRPLVTRKKQLIPMGAGAALGATHAAGSKPMLFALVVGETGRADHFALNGYDRNTNPQLAARDVLNWSNVRSCGTSTLASVPCMFSPLGKKDFESRKDDYETLLDVVKAAGMNVLWIDNQSGCKGVCDRVPHVVASEGLSADQKQKYCDASGECRDLVMLQNLPQRLDAIPADQRSKGVLLVFHQMGSHGPAYSKRSSASSKLFKPECTTEVLADCSHSELMNAYDNSIVETDRFLGATIDWLKTQSGTYDTGMLYLSDHGESLGEYGQFLHGLPYSVAPDVQKHVPMISWLSPGLAQREQLSLACLRGTSDTAYTHDNLYHSMLGVLDVKSPSYRADMDLWAKCSGASVADAR</sequence>
<dbReference type="KEGG" id="drg:H9K76_10825"/>
<dbReference type="GO" id="GO:0005886">
    <property type="term" value="C:plasma membrane"/>
    <property type="evidence" value="ECO:0007669"/>
    <property type="project" value="UniProtKB-SubCell"/>
</dbReference>
<evidence type="ECO:0000259" key="10">
    <source>
        <dbReference type="Pfam" id="PF00884"/>
    </source>
</evidence>
<organism evidence="12 13">
    <name type="scientific">Diaphorobacter ruginosibacter</name>
    <dbReference type="NCBI Taxonomy" id="1715720"/>
    <lineage>
        <taxon>Bacteria</taxon>
        <taxon>Pseudomonadati</taxon>
        <taxon>Pseudomonadota</taxon>
        <taxon>Betaproteobacteria</taxon>
        <taxon>Burkholderiales</taxon>
        <taxon>Comamonadaceae</taxon>
        <taxon>Diaphorobacter</taxon>
    </lineage>
</organism>
<dbReference type="EMBL" id="CP060714">
    <property type="protein sequence ID" value="QNN59224.1"/>
    <property type="molecule type" value="Genomic_DNA"/>
</dbReference>
<feature type="domain" description="Sulfatase N-terminal" evidence="10">
    <location>
        <begin position="269"/>
        <end position="564"/>
    </location>
</feature>
<keyword evidence="7 9" id="KW-0472">Membrane</keyword>